<comment type="similarity">
    <text evidence="6 7">Belongs to the class I-like SAM-binding methyltransferase superfamily. C5-methyltransferase family.</text>
</comment>
<evidence type="ECO:0000256" key="6">
    <source>
        <dbReference type="PROSITE-ProRule" id="PRU01016"/>
    </source>
</evidence>
<evidence type="ECO:0000256" key="3">
    <source>
        <dbReference type="ARBA" id="ARBA00022691"/>
    </source>
</evidence>
<dbReference type="InterPro" id="IPR001525">
    <property type="entry name" value="C5_MeTfrase"/>
</dbReference>
<dbReference type="Gene3D" id="3.90.120.10">
    <property type="entry name" value="DNA Methylase, subunit A, domain 2"/>
    <property type="match status" value="1"/>
</dbReference>
<dbReference type="EC" id="2.1.1.37" evidence="8"/>
<evidence type="ECO:0000256" key="5">
    <source>
        <dbReference type="ARBA" id="ARBA00047422"/>
    </source>
</evidence>
<evidence type="ECO:0000256" key="2">
    <source>
        <dbReference type="ARBA" id="ARBA00022679"/>
    </source>
</evidence>
<dbReference type="PROSITE" id="PS00094">
    <property type="entry name" value="C5_MTASE_1"/>
    <property type="match status" value="1"/>
</dbReference>
<dbReference type="RefSeq" id="WP_158756718.1">
    <property type="nucleotide sequence ID" value="NZ_CP046909.1"/>
</dbReference>
<keyword evidence="4" id="KW-0680">Restriction system</keyword>
<keyword evidence="1 6" id="KW-0489">Methyltransferase</keyword>
<organism evidence="9 10">
    <name type="scientific">Paraburkholderia acidiphila</name>
    <dbReference type="NCBI Taxonomy" id="2571747"/>
    <lineage>
        <taxon>Bacteria</taxon>
        <taxon>Pseudomonadati</taxon>
        <taxon>Pseudomonadota</taxon>
        <taxon>Betaproteobacteria</taxon>
        <taxon>Burkholderiales</taxon>
        <taxon>Burkholderiaceae</taxon>
        <taxon>Paraburkholderia</taxon>
    </lineage>
</organism>
<dbReference type="InterPro" id="IPR018117">
    <property type="entry name" value="C5_DNA_meth_AS"/>
</dbReference>
<dbReference type="InterPro" id="IPR050750">
    <property type="entry name" value="C5-MTase"/>
</dbReference>
<reference evidence="9 10" key="1">
    <citation type="submission" date="2019-12" db="EMBL/GenBank/DDBJ databases">
        <title>Paraburkholderia acidiphila 7Q-K02 sp. nov and Paraburkholderia acidisoli DHF22 sp. nov., two strains isolated from forest soil.</title>
        <authorList>
            <person name="Gao Z."/>
            <person name="Qiu L."/>
        </authorList>
    </citation>
    <scope>NUCLEOTIDE SEQUENCE [LARGE SCALE GENOMIC DNA]</scope>
    <source>
        <strain evidence="9 10">7Q-K02</strain>
    </source>
</reference>
<evidence type="ECO:0000313" key="9">
    <source>
        <dbReference type="EMBL" id="QGZ53531.1"/>
    </source>
</evidence>
<evidence type="ECO:0000256" key="4">
    <source>
        <dbReference type="ARBA" id="ARBA00022747"/>
    </source>
</evidence>
<dbReference type="PRINTS" id="PR00105">
    <property type="entry name" value="C5METTRFRASE"/>
</dbReference>
<evidence type="ECO:0000256" key="1">
    <source>
        <dbReference type="ARBA" id="ARBA00022603"/>
    </source>
</evidence>
<keyword evidence="3 6" id="KW-0949">S-adenosyl-L-methionine</keyword>
<dbReference type="Proteomes" id="UP000434209">
    <property type="component" value="Chromosome 1"/>
</dbReference>
<feature type="active site" evidence="6">
    <location>
        <position position="73"/>
    </location>
</feature>
<accession>A0A7Z2G1T6</accession>
<gene>
    <name evidence="9" type="primary">dcm</name>
    <name evidence="9" type="ORF">FAZ97_00655</name>
</gene>
<evidence type="ECO:0000256" key="8">
    <source>
        <dbReference type="RuleBase" id="RU000417"/>
    </source>
</evidence>
<name>A0A7Z2G1T6_9BURK</name>
<evidence type="ECO:0000313" key="10">
    <source>
        <dbReference type="Proteomes" id="UP000434209"/>
    </source>
</evidence>
<dbReference type="EMBL" id="CP046909">
    <property type="protein sequence ID" value="QGZ53531.1"/>
    <property type="molecule type" value="Genomic_DNA"/>
</dbReference>
<dbReference type="OrthoDB" id="9813719at2"/>
<proteinExistence type="inferred from homology"/>
<keyword evidence="10" id="KW-1185">Reference proteome</keyword>
<dbReference type="KEGG" id="pacp:FAZ97_00655"/>
<dbReference type="GO" id="GO:0032259">
    <property type="term" value="P:methylation"/>
    <property type="evidence" value="ECO:0007669"/>
    <property type="project" value="UniProtKB-KW"/>
</dbReference>
<evidence type="ECO:0000256" key="7">
    <source>
        <dbReference type="RuleBase" id="RU000416"/>
    </source>
</evidence>
<dbReference type="PANTHER" id="PTHR46098">
    <property type="entry name" value="TRNA (CYTOSINE(38)-C(5))-METHYLTRANSFERASE"/>
    <property type="match status" value="1"/>
</dbReference>
<dbReference type="PANTHER" id="PTHR46098:SF1">
    <property type="entry name" value="TRNA (CYTOSINE(38)-C(5))-METHYLTRANSFERASE"/>
    <property type="match status" value="1"/>
</dbReference>
<dbReference type="PROSITE" id="PS51679">
    <property type="entry name" value="SAM_MT_C5"/>
    <property type="match status" value="1"/>
</dbReference>
<protein>
    <recommendedName>
        <fullName evidence="8">Cytosine-specific methyltransferase</fullName>
        <ecNumber evidence="8">2.1.1.37</ecNumber>
    </recommendedName>
</protein>
<dbReference type="Gene3D" id="3.40.50.150">
    <property type="entry name" value="Vaccinia Virus protein VP39"/>
    <property type="match status" value="1"/>
</dbReference>
<dbReference type="SUPFAM" id="SSF53335">
    <property type="entry name" value="S-adenosyl-L-methionine-dependent methyltransferases"/>
    <property type="match status" value="1"/>
</dbReference>
<dbReference type="NCBIfam" id="TIGR00675">
    <property type="entry name" value="dcm"/>
    <property type="match status" value="1"/>
</dbReference>
<dbReference type="InterPro" id="IPR029063">
    <property type="entry name" value="SAM-dependent_MTases_sf"/>
</dbReference>
<dbReference type="AlphaFoldDB" id="A0A7Z2G1T6"/>
<keyword evidence="2 6" id="KW-0808">Transferase</keyword>
<dbReference type="REBASE" id="370943">
    <property type="entry name" value="M.Psp7QK02ORF655P"/>
</dbReference>
<dbReference type="Pfam" id="PF00145">
    <property type="entry name" value="DNA_methylase"/>
    <property type="match status" value="2"/>
</dbReference>
<comment type="catalytic activity">
    <reaction evidence="5 8">
        <text>a 2'-deoxycytidine in DNA + S-adenosyl-L-methionine = a 5-methyl-2'-deoxycytidine in DNA + S-adenosyl-L-homocysteine + H(+)</text>
        <dbReference type="Rhea" id="RHEA:13681"/>
        <dbReference type="Rhea" id="RHEA-COMP:11369"/>
        <dbReference type="Rhea" id="RHEA-COMP:11370"/>
        <dbReference type="ChEBI" id="CHEBI:15378"/>
        <dbReference type="ChEBI" id="CHEBI:57856"/>
        <dbReference type="ChEBI" id="CHEBI:59789"/>
        <dbReference type="ChEBI" id="CHEBI:85452"/>
        <dbReference type="ChEBI" id="CHEBI:85454"/>
        <dbReference type="EC" id="2.1.1.37"/>
    </reaction>
</comment>
<dbReference type="GO" id="GO:0003886">
    <property type="term" value="F:DNA (cytosine-5-)-methyltransferase activity"/>
    <property type="evidence" value="ECO:0007669"/>
    <property type="project" value="UniProtKB-EC"/>
</dbReference>
<dbReference type="GO" id="GO:0009307">
    <property type="term" value="P:DNA restriction-modification system"/>
    <property type="evidence" value="ECO:0007669"/>
    <property type="project" value="UniProtKB-KW"/>
</dbReference>
<sequence>MQAFRFIDLFAGLGGFHLALARMGGQCVFAAEWKEHLRELYETNHGLKPAGDITQVHPWDVPDHDVLTAGFPCQPFSKAGEQLGFECTEQGNLFFNVAAILKEKKPTFFILENVPNLLKHDKGRTWEEIQKILGTGEGGLGYNIRAQRLSPHHFGIPQIRERVYIVGSLLPLDGFVWPEINNTETNIDTVLDNKPSDAKQLSAQVKECLEVWDEFLKASPKDVELPSFPLWSMEWGATYPYETTTPHALKKLYGMDGLKGFKGSHGVKVGTLKSLDGRWNALPSHARTADKAFPKWKQDFIRQNRQFYEDNKSWIDPWLPKVLKFPSSLQKFEWNVKGGKRNIWDYVIQFRASGVRVKRRTTAPSLIAMTDTQVPIIGWQRRYMTPVECARLQSLDSLKELPKSASRAFAALGNAVNSNVVETVARALLAVQPAPKGSDKRRQSEAVAV</sequence>